<protein>
    <submittedName>
        <fullName evidence="3">Transposase</fullName>
    </submittedName>
</protein>
<evidence type="ECO:0000313" key="3">
    <source>
        <dbReference type="EMBL" id="MBB4936555.1"/>
    </source>
</evidence>
<dbReference type="Pfam" id="PF01609">
    <property type="entry name" value="DDE_Tnp_1"/>
    <property type="match status" value="1"/>
</dbReference>
<dbReference type="InterPro" id="IPR002559">
    <property type="entry name" value="Transposase_11"/>
</dbReference>
<evidence type="ECO:0000259" key="1">
    <source>
        <dbReference type="Pfam" id="PF01609"/>
    </source>
</evidence>
<dbReference type="PANTHER" id="PTHR30007:SF0">
    <property type="entry name" value="TRANSPOSASE"/>
    <property type="match status" value="1"/>
</dbReference>
<proteinExistence type="predicted"/>
<dbReference type="AlphaFoldDB" id="A0A7W7W838"/>
<dbReference type="EMBL" id="JACHJU010000001">
    <property type="protein sequence ID" value="MBB4936555.1"/>
    <property type="molecule type" value="Genomic_DNA"/>
</dbReference>
<name>A0A7W7W838_9ACTN</name>
<evidence type="ECO:0000259" key="2">
    <source>
        <dbReference type="Pfam" id="PF13340"/>
    </source>
</evidence>
<dbReference type="GO" id="GO:0003677">
    <property type="term" value="F:DNA binding"/>
    <property type="evidence" value="ECO:0007669"/>
    <property type="project" value="InterPro"/>
</dbReference>
<sequence>MTVYRFPAASAGCVVPGCLCRDRVRSYPSDLTDEQWRVLRPEAEAVMAELRRGPGGAPMRHDLRAVLDAIGYVTRYGIEWRAMPVDFPPWPAVYAFFERWSARGMPQRLVDRLRGRIRVAAGRKETPTAAVIDAQSVKAAETVGPATCGYDGGKKIKGQKRHIAVDTLGLLICVIVTAASVQDRDGAAPLLARLTEKFSTISLVWADGGYAGRLVTWTKKVLACTVEIVKRSDDMKGFVVLPRRWVVERSFAWLMRHRRLVRCYERKPEHHEAMVLWAAAHQMTRRLARDLAGLPAHGRWSDPPPLPAPTSPDRRDKVLELMAAQPWRAWKGTELAAILGIHNVNSFRVQLSQWSHQGHINKIGPALYGPALKHL</sequence>
<dbReference type="PANTHER" id="PTHR30007">
    <property type="entry name" value="PHP DOMAIN PROTEIN"/>
    <property type="match status" value="1"/>
</dbReference>
<reference evidence="3 4" key="1">
    <citation type="submission" date="2020-08" db="EMBL/GenBank/DDBJ databases">
        <title>Sequencing the genomes of 1000 actinobacteria strains.</title>
        <authorList>
            <person name="Klenk H.-P."/>
        </authorList>
    </citation>
    <scope>NUCLEOTIDE SEQUENCE [LARGE SCALE GENOMIC DNA]</scope>
    <source>
        <strain evidence="3 4">DSM 43023</strain>
    </source>
</reference>
<keyword evidence="4" id="KW-1185">Reference proteome</keyword>
<dbReference type="InterPro" id="IPR025161">
    <property type="entry name" value="IS402-like_dom"/>
</dbReference>
<feature type="domain" description="Insertion element IS402-like" evidence="2">
    <location>
        <begin position="31"/>
        <end position="109"/>
    </location>
</feature>
<dbReference type="Pfam" id="PF13340">
    <property type="entry name" value="DUF4096"/>
    <property type="match status" value="1"/>
</dbReference>
<evidence type="ECO:0000313" key="4">
    <source>
        <dbReference type="Proteomes" id="UP000534286"/>
    </source>
</evidence>
<dbReference type="GO" id="GO:0004803">
    <property type="term" value="F:transposase activity"/>
    <property type="evidence" value="ECO:0007669"/>
    <property type="project" value="InterPro"/>
</dbReference>
<comment type="caution">
    <text evidence="3">The sequence shown here is derived from an EMBL/GenBank/DDBJ whole genome shotgun (WGS) entry which is preliminary data.</text>
</comment>
<accession>A0A7W7W838</accession>
<gene>
    <name evidence="3" type="ORF">FHR32_000860</name>
</gene>
<feature type="domain" description="Transposase IS4-like" evidence="1">
    <location>
        <begin position="127"/>
        <end position="279"/>
    </location>
</feature>
<dbReference type="RefSeq" id="WP_221465255.1">
    <property type="nucleotide sequence ID" value="NZ_BAABEK010000149.1"/>
</dbReference>
<dbReference type="GO" id="GO:0006313">
    <property type="term" value="P:DNA transposition"/>
    <property type="evidence" value="ECO:0007669"/>
    <property type="project" value="InterPro"/>
</dbReference>
<organism evidence="3 4">
    <name type="scientific">Streptosporangium album</name>
    <dbReference type="NCBI Taxonomy" id="47479"/>
    <lineage>
        <taxon>Bacteria</taxon>
        <taxon>Bacillati</taxon>
        <taxon>Actinomycetota</taxon>
        <taxon>Actinomycetes</taxon>
        <taxon>Streptosporangiales</taxon>
        <taxon>Streptosporangiaceae</taxon>
        <taxon>Streptosporangium</taxon>
    </lineage>
</organism>
<dbReference type="NCBIfam" id="NF033580">
    <property type="entry name" value="transpos_IS5_3"/>
    <property type="match status" value="1"/>
</dbReference>
<dbReference type="Proteomes" id="UP000534286">
    <property type="component" value="Unassembled WGS sequence"/>
</dbReference>